<dbReference type="STRING" id="1472767.AOX59_08730"/>
<dbReference type="InterPro" id="IPR001460">
    <property type="entry name" value="PCN-bd_Tpept"/>
</dbReference>
<feature type="domain" description="Penicillin-binding protein transpeptidase" evidence="18">
    <location>
        <begin position="317"/>
        <end position="589"/>
    </location>
</feature>
<keyword evidence="9" id="KW-0378">Hydrolase</keyword>
<reference evidence="20 21" key="1">
    <citation type="submission" date="2016-01" db="EMBL/GenBank/DDBJ databases">
        <title>Complete genome sequence of strain Lentibacillus amyloliquefaciens LAM0015T isolated from saline sediment.</title>
        <authorList>
            <person name="Wang J.-L."/>
            <person name="He M.-X."/>
        </authorList>
    </citation>
    <scope>NUCLEOTIDE SEQUENCE [LARGE SCALE GENOMIC DNA]</scope>
    <source>
        <strain evidence="20 21">LAM0015</strain>
    </source>
</reference>
<dbReference type="Pfam" id="PF00905">
    <property type="entry name" value="Transpeptidase"/>
    <property type="match status" value="1"/>
</dbReference>
<dbReference type="PANTHER" id="PTHR32282">
    <property type="entry name" value="BINDING PROTEIN TRANSPEPTIDASE, PUTATIVE-RELATED"/>
    <property type="match status" value="1"/>
</dbReference>
<evidence type="ECO:0000259" key="18">
    <source>
        <dbReference type="Pfam" id="PF00905"/>
    </source>
</evidence>
<evidence type="ECO:0000256" key="1">
    <source>
        <dbReference type="ARBA" id="ARBA00007090"/>
    </source>
</evidence>
<evidence type="ECO:0000256" key="4">
    <source>
        <dbReference type="ARBA" id="ARBA00022645"/>
    </source>
</evidence>
<dbReference type="InterPro" id="IPR023346">
    <property type="entry name" value="Lysozyme-like_dom_sf"/>
</dbReference>
<dbReference type="SUPFAM" id="SSF56601">
    <property type="entry name" value="beta-lactamase/transpeptidase-like"/>
    <property type="match status" value="1"/>
</dbReference>
<keyword evidence="14" id="KW-0511">Multifunctional enzyme</keyword>
<evidence type="ECO:0000256" key="9">
    <source>
        <dbReference type="ARBA" id="ARBA00022801"/>
    </source>
</evidence>
<dbReference type="Pfam" id="PF00912">
    <property type="entry name" value="Transgly"/>
    <property type="match status" value="1"/>
</dbReference>
<evidence type="ECO:0000256" key="7">
    <source>
        <dbReference type="ARBA" id="ARBA00022679"/>
    </source>
</evidence>
<dbReference type="InterPro" id="IPR001264">
    <property type="entry name" value="Glyco_trans_51"/>
</dbReference>
<dbReference type="GO" id="GO:0009252">
    <property type="term" value="P:peptidoglycan biosynthetic process"/>
    <property type="evidence" value="ECO:0007669"/>
    <property type="project" value="UniProtKB-KW"/>
</dbReference>
<dbReference type="Gene3D" id="1.10.3810.10">
    <property type="entry name" value="Biosynthetic peptidoglycan transglycosylase-like"/>
    <property type="match status" value="1"/>
</dbReference>
<comment type="similarity">
    <text evidence="2">In the N-terminal section; belongs to the glycosyltransferase 51 family.</text>
</comment>
<dbReference type="InterPro" id="IPR036950">
    <property type="entry name" value="PBP_transglycosylase"/>
</dbReference>
<dbReference type="GO" id="GO:0009002">
    <property type="term" value="F:serine-type D-Ala-D-Ala carboxypeptidase activity"/>
    <property type="evidence" value="ECO:0007669"/>
    <property type="project" value="UniProtKB-EC"/>
</dbReference>
<gene>
    <name evidence="20" type="ORF">AOX59_08730</name>
</gene>
<dbReference type="GO" id="GO:0030288">
    <property type="term" value="C:outer membrane-bounded periplasmic space"/>
    <property type="evidence" value="ECO:0007669"/>
    <property type="project" value="TreeGrafter"/>
</dbReference>
<evidence type="ECO:0000256" key="5">
    <source>
        <dbReference type="ARBA" id="ARBA00022670"/>
    </source>
</evidence>
<organism evidence="20 21">
    <name type="scientific">Lentibacillus amyloliquefaciens</name>
    <dbReference type="NCBI Taxonomy" id="1472767"/>
    <lineage>
        <taxon>Bacteria</taxon>
        <taxon>Bacillati</taxon>
        <taxon>Bacillota</taxon>
        <taxon>Bacilli</taxon>
        <taxon>Bacillales</taxon>
        <taxon>Bacillaceae</taxon>
        <taxon>Lentibacillus</taxon>
    </lineage>
</organism>
<keyword evidence="7" id="KW-0808">Transferase</keyword>
<dbReference type="RefSeq" id="WP_068444735.1">
    <property type="nucleotide sequence ID" value="NZ_CP013862.1"/>
</dbReference>
<dbReference type="SUPFAM" id="SSF53955">
    <property type="entry name" value="Lysozyme-like"/>
    <property type="match status" value="1"/>
</dbReference>
<dbReference type="GO" id="GO:0006508">
    <property type="term" value="P:proteolysis"/>
    <property type="evidence" value="ECO:0007669"/>
    <property type="project" value="UniProtKB-KW"/>
</dbReference>
<dbReference type="EMBL" id="CP013862">
    <property type="protein sequence ID" value="ALX48689.1"/>
    <property type="molecule type" value="Genomic_DNA"/>
</dbReference>
<evidence type="ECO:0000256" key="14">
    <source>
        <dbReference type="ARBA" id="ARBA00023268"/>
    </source>
</evidence>
<evidence type="ECO:0000256" key="16">
    <source>
        <dbReference type="ARBA" id="ARBA00034000"/>
    </source>
</evidence>
<evidence type="ECO:0000313" key="21">
    <source>
        <dbReference type="Proteomes" id="UP000050331"/>
    </source>
</evidence>
<keyword evidence="13" id="KW-0472">Membrane</keyword>
<evidence type="ECO:0000256" key="17">
    <source>
        <dbReference type="ARBA" id="ARBA00049902"/>
    </source>
</evidence>
<protein>
    <submittedName>
        <fullName evidence="20">Penicillin-binding protein</fullName>
    </submittedName>
</protein>
<comment type="similarity">
    <text evidence="1">In the C-terminal section; belongs to the transpeptidase family.</text>
</comment>
<keyword evidence="12" id="KW-1133">Transmembrane helix</keyword>
<evidence type="ECO:0000256" key="15">
    <source>
        <dbReference type="ARBA" id="ARBA00023316"/>
    </source>
</evidence>
<evidence type="ECO:0000256" key="13">
    <source>
        <dbReference type="ARBA" id="ARBA00023136"/>
    </source>
</evidence>
<dbReference type="Proteomes" id="UP000050331">
    <property type="component" value="Chromosome"/>
</dbReference>
<feature type="domain" description="Glycosyl transferase family 51" evidence="19">
    <location>
        <begin position="51"/>
        <end position="225"/>
    </location>
</feature>
<keyword evidence="3" id="KW-1003">Cell membrane</keyword>
<dbReference type="AlphaFoldDB" id="A0A0U4E718"/>
<keyword evidence="5" id="KW-0645">Protease</keyword>
<accession>A0A0U4E718</accession>
<dbReference type="FunFam" id="1.10.3810.10:FF:000001">
    <property type="entry name" value="Penicillin-binding protein 1A"/>
    <property type="match status" value="1"/>
</dbReference>
<evidence type="ECO:0000259" key="19">
    <source>
        <dbReference type="Pfam" id="PF00912"/>
    </source>
</evidence>
<dbReference type="GO" id="GO:0008360">
    <property type="term" value="P:regulation of cell shape"/>
    <property type="evidence" value="ECO:0007669"/>
    <property type="project" value="UniProtKB-KW"/>
</dbReference>
<name>A0A0U4E718_9BACI</name>
<dbReference type="InterPro" id="IPR012338">
    <property type="entry name" value="Beta-lactam/transpept-like"/>
</dbReference>
<dbReference type="KEGG" id="lao:AOX59_08730"/>
<keyword evidence="15" id="KW-0961">Cell wall biogenesis/degradation</keyword>
<keyword evidence="8" id="KW-0812">Transmembrane</keyword>
<dbReference type="GO" id="GO:0071555">
    <property type="term" value="P:cell wall organization"/>
    <property type="evidence" value="ECO:0007669"/>
    <property type="project" value="UniProtKB-KW"/>
</dbReference>
<keyword evidence="10" id="KW-0133">Cell shape</keyword>
<evidence type="ECO:0000256" key="6">
    <source>
        <dbReference type="ARBA" id="ARBA00022676"/>
    </source>
</evidence>
<dbReference type="PANTHER" id="PTHR32282:SF32">
    <property type="entry name" value="PENICILLIN-BINDING PROTEIN 2A"/>
    <property type="match status" value="1"/>
</dbReference>
<proteinExistence type="inferred from homology"/>
<dbReference type="GO" id="GO:0008658">
    <property type="term" value="F:penicillin binding"/>
    <property type="evidence" value="ECO:0007669"/>
    <property type="project" value="InterPro"/>
</dbReference>
<keyword evidence="21" id="KW-1185">Reference proteome</keyword>
<evidence type="ECO:0000256" key="2">
    <source>
        <dbReference type="ARBA" id="ARBA00007739"/>
    </source>
</evidence>
<comment type="catalytic activity">
    <reaction evidence="16">
        <text>Preferential cleavage: (Ac)2-L-Lys-D-Ala-|-D-Ala. Also transpeptidation of peptidyl-alanyl moieties that are N-acyl substituents of D-alanine.</text>
        <dbReference type="EC" id="3.4.16.4"/>
    </reaction>
</comment>
<dbReference type="GO" id="GO:0008955">
    <property type="term" value="F:peptidoglycan glycosyltransferase activity"/>
    <property type="evidence" value="ECO:0007669"/>
    <property type="project" value="UniProtKB-EC"/>
</dbReference>
<sequence>MKKLKWLFLSLVFVLALGAMGYAAILFGGALIVDEEDLVLDATTTIETNDGTVIGKLYEENRIPISLEDIPDHVRQAFIAIEDRRFYNHGGVDFKSVVRAVYRDIIAMAKVEGASTITQQLAKNLFLTNDKTWLRKTKEVMAAFHLERIFTKDEIFELYLNEIYFGEGVYGIETASQKFFNKSAGDLTLAEGALLAGMAKAPNGYSPVRHPEKAENRRNVVMQAMEETGVISTEERAQAKGETLGLDVQEYEPKPWAASYIDLVLKEAQTNHQLSSEEVLRGGYKIVVNIDTEIQQIAFDKFQDNTYFPGNTEGVEGAFVMLEQESGKVAAAVGGRDYQLGDLNRVVVNRQPGSTMKPLAVYGPAMMQETYQPYTMIRDEEMAIDGYTATNYDDQYDGAVSIYEALVKSKNAPAVWLLNEIGIPYSKKYLDQLDLPVQDEGLAIALGGLSEGLTPLQLAESYQSFASSGETVDALTINQIYNREDDVVYEGETTPSEVFSPQVAWNMTSILSDAVTEGTGSSGHYEKALAGKTGSTQHPHVDDAVKDAWFVGYTPEYVSAAWMGYDRSDEDHYLTAGSEKPTQLTKDILSEIDHEKSLAASFEKPENVAALPKPIDLPEDITLHGGYSFRGLSLFNGKLEWTAAEDDRVVYRIYREEEDGVDERIGEVKGDHEYTIDRIQIFNRSSYYVVPYDPLTKIEGKRSNTVEISS</sequence>
<evidence type="ECO:0000256" key="10">
    <source>
        <dbReference type="ARBA" id="ARBA00022960"/>
    </source>
</evidence>
<dbReference type="OrthoDB" id="9766909at2"/>
<dbReference type="Gene3D" id="3.40.710.10">
    <property type="entry name" value="DD-peptidase/beta-lactamase superfamily"/>
    <property type="match status" value="1"/>
</dbReference>
<keyword evidence="11" id="KW-0573">Peptidoglycan synthesis</keyword>
<evidence type="ECO:0000256" key="8">
    <source>
        <dbReference type="ARBA" id="ARBA00022692"/>
    </source>
</evidence>
<dbReference type="NCBIfam" id="TIGR02074">
    <property type="entry name" value="PBP_1a_fam"/>
    <property type="match status" value="1"/>
</dbReference>
<evidence type="ECO:0000256" key="3">
    <source>
        <dbReference type="ARBA" id="ARBA00022475"/>
    </source>
</evidence>
<evidence type="ECO:0000256" key="11">
    <source>
        <dbReference type="ARBA" id="ARBA00022984"/>
    </source>
</evidence>
<keyword evidence="4" id="KW-0121">Carboxypeptidase</keyword>
<comment type="catalytic activity">
    <reaction evidence="17">
        <text>[GlcNAc-(1-&gt;4)-Mur2Ac(oyl-L-Ala-gamma-D-Glu-L-Lys-D-Ala-D-Ala)](n)-di-trans,octa-cis-undecaprenyl diphosphate + beta-D-GlcNAc-(1-&gt;4)-Mur2Ac(oyl-L-Ala-gamma-D-Glu-L-Lys-D-Ala-D-Ala)-di-trans,octa-cis-undecaprenyl diphosphate = [GlcNAc-(1-&gt;4)-Mur2Ac(oyl-L-Ala-gamma-D-Glu-L-Lys-D-Ala-D-Ala)](n+1)-di-trans,octa-cis-undecaprenyl diphosphate + di-trans,octa-cis-undecaprenyl diphosphate + H(+)</text>
        <dbReference type="Rhea" id="RHEA:23708"/>
        <dbReference type="Rhea" id="RHEA-COMP:9602"/>
        <dbReference type="Rhea" id="RHEA-COMP:9603"/>
        <dbReference type="ChEBI" id="CHEBI:15378"/>
        <dbReference type="ChEBI" id="CHEBI:58405"/>
        <dbReference type="ChEBI" id="CHEBI:60033"/>
        <dbReference type="ChEBI" id="CHEBI:78435"/>
        <dbReference type="EC" id="2.4.99.28"/>
    </reaction>
</comment>
<evidence type="ECO:0000313" key="20">
    <source>
        <dbReference type="EMBL" id="ALX48689.1"/>
    </source>
</evidence>
<keyword evidence="6" id="KW-0328">Glycosyltransferase</keyword>
<dbReference type="InterPro" id="IPR050396">
    <property type="entry name" value="Glycosyltr_51/Transpeptidase"/>
</dbReference>
<evidence type="ECO:0000256" key="12">
    <source>
        <dbReference type="ARBA" id="ARBA00022989"/>
    </source>
</evidence>